<protein>
    <recommendedName>
        <fullName evidence="7">Orotidine 5'-phosphate decarboxylase</fullName>
        <ecNumber evidence="7">4.1.1.23</ecNumber>
    </recommendedName>
    <alternativeName>
        <fullName evidence="7">OMP decarboxylase</fullName>
        <shortName evidence="7">OMPDCase</shortName>
        <shortName evidence="7">OMPdecase</shortName>
    </alternativeName>
</protein>
<dbReference type="CDD" id="cd04725">
    <property type="entry name" value="OMP_decarboxylase_like"/>
    <property type="match status" value="1"/>
</dbReference>
<comment type="catalytic activity">
    <reaction evidence="6 7 10">
        <text>orotidine 5'-phosphate + H(+) = UMP + CO2</text>
        <dbReference type="Rhea" id="RHEA:11596"/>
        <dbReference type="ChEBI" id="CHEBI:15378"/>
        <dbReference type="ChEBI" id="CHEBI:16526"/>
        <dbReference type="ChEBI" id="CHEBI:57538"/>
        <dbReference type="ChEBI" id="CHEBI:57865"/>
        <dbReference type="EC" id="4.1.1.23"/>
    </reaction>
</comment>
<name>A0A940S6D2_9PROT</name>
<comment type="subunit">
    <text evidence="7">Homodimer.</text>
</comment>
<feature type="active site" description="Proton donor" evidence="7">
    <location>
        <position position="65"/>
    </location>
</feature>
<dbReference type="PANTHER" id="PTHR32119:SF2">
    <property type="entry name" value="OROTIDINE 5'-PHOSPHATE DECARBOXYLASE"/>
    <property type="match status" value="1"/>
</dbReference>
<keyword evidence="3 7" id="KW-0210">Decarboxylase</keyword>
<dbReference type="EC" id="4.1.1.23" evidence="7"/>
<comment type="similarity">
    <text evidence="7">Belongs to the OMP decarboxylase family. Type 1 subfamily.</text>
</comment>
<comment type="caution">
    <text evidence="12">The sequence shown here is derived from an EMBL/GenBank/DDBJ whole genome shotgun (WGS) entry which is preliminary data.</text>
</comment>
<sequence length="235" mass="23551">MIPRPPHAGIIAALDTGSPQRAEALAEALAPHVGCLKLGLEYFVANGPAAIARIAARAPIFLDLKFHDIPNTVAGAVRSACALRPAMLTIHAAGGPAMVEAARRAAEEAGPDRPAILAVTVLTSTDAATLASTGISGGPAQQVLRLARLALDAGADGLVCSPREVPMIRAAHGAGPLLVVPGIRPAGSAADDQSRIATPEETADAGADWLVIGRPITAAPDPAAAAAAIAGSLRR</sequence>
<feature type="binding site" evidence="7">
    <location>
        <begin position="63"/>
        <end position="72"/>
    </location>
    <ligand>
        <name>substrate</name>
    </ligand>
</feature>
<evidence type="ECO:0000256" key="6">
    <source>
        <dbReference type="ARBA" id="ARBA00049157"/>
    </source>
</evidence>
<dbReference type="AlphaFoldDB" id="A0A940S6D2"/>
<dbReference type="EMBL" id="JAGIZA010000007">
    <property type="protein sequence ID" value="MBP0493840.1"/>
    <property type="molecule type" value="Genomic_DNA"/>
</dbReference>
<dbReference type="PROSITE" id="PS00156">
    <property type="entry name" value="OMPDECASE"/>
    <property type="match status" value="1"/>
</dbReference>
<dbReference type="InterPro" id="IPR001754">
    <property type="entry name" value="OMPdeCOase_dom"/>
</dbReference>
<comment type="function">
    <text evidence="1 7">Catalyzes the decarboxylation of orotidine 5'-monophosphate (OMP) to uridine 5'-monophosphate (UMP).</text>
</comment>
<accession>A0A940S6D2</accession>
<evidence type="ECO:0000256" key="1">
    <source>
        <dbReference type="ARBA" id="ARBA00002356"/>
    </source>
</evidence>
<dbReference type="PANTHER" id="PTHR32119">
    <property type="entry name" value="OROTIDINE 5'-PHOSPHATE DECARBOXYLASE"/>
    <property type="match status" value="1"/>
</dbReference>
<dbReference type="InterPro" id="IPR011060">
    <property type="entry name" value="RibuloseP-bd_barrel"/>
</dbReference>
<dbReference type="RefSeq" id="WP_209374454.1">
    <property type="nucleotide sequence ID" value="NZ_JAGIZA010000007.1"/>
</dbReference>
<keyword evidence="13" id="KW-1185">Reference proteome</keyword>
<evidence type="ECO:0000259" key="11">
    <source>
        <dbReference type="SMART" id="SM00934"/>
    </source>
</evidence>
<evidence type="ECO:0000256" key="3">
    <source>
        <dbReference type="ARBA" id="ARBA00022793"/>
    </source>
</evidence>
<dbReference type="SMART" id="SM00934">
    <property type="entry name" value="OMPdecase"/>
    <property type="match status" value="1"/>
</dbReference>
<feature type="binding site" evidence="7 9">
    <location>
        <position position="213"/>
    </location>
    <ligand>
        <name>substrate</name>
    </ligand>
</feature>
<feature type="domain" description="Orotidine 5'-phosphate decarboxylase" evidence="11">
    <location>
        <begin position="9"/>
        <end position="229"/>
    </location>
</feature>
<organism evidence="12 13">
    <name type="scientific">Roseomonas indoligenes</name>
    <dbReference type="NCBI Taxonomy" id="2820811"/>
    <lineage>
        <taxon>Bacteria</taxon>
        <taxon>Pseudomonadati</taxon>
        <taxon>Pseudomonadota</taxon>
        <taxon>Alphaproteobacteria</taxon>
        <taxon>Acetobacterales</taxon>
        <taxon>Roseomonadaceae</taxon>
        <taxon>Roseomonas</taxon>
    </lineage>
</organism>
<evidence type="ECO:0000313" key="12">
    <source>
        <dbReference type="EMBL" id="MBP0493840.1"/>
    </source>
</evidence>
<proteinExistence type="inferred from homology"/>
<evidence type="ECO:0000256" key="8">
    <source>
        <dbReference type="PIRSR" id="PIRSR614732-1"/>
    </source>
</evidence>
<dbReference type="GO" id="GO:0004590">
    <property type="term" value="F:orotidine-5'-phosphate decarboxylase activity"/>
    <property type="evidence" value="ECO:0007669"/>
    <property type="project" value="UniProtKB-UniRule"/>
</dbReference>
<evidence type="ECO:0000256" key="10">
    <source>
        <dbReference type="RuleBase" id="RU000512"/>
    </source>
</evidence>
<dbReference type="GO" id="GO:0044205">
    <property type="term" value="P:'de novo' UMP biosynthetic process"/>
    <property type="evidence" value="ECO:0007669"/>
    <property type="project" value="UniProtKB-UniRule"/>
</dbReference>
<comment type="pathway">
    <text evidence="2 7 10">Pyrimidine metabolism; UMP biosynthesis via de novo pathway; UMP from orotate: step 2/2.</text>
</comment>
<feature type="active site" description="For OMPdecase activity" evidence="8">
    <location>
        <position position="63"/>
    </location>
</feature>
<dbReference type="GO" id="GO:0005829">
    <property type="term" value="C:cytosol"/>
    <property type="evidence" value="ECO:0007669"/>
    <property type="project" value="TreeGrafter"/>
</dbReference>
<keyword evidence="5 7" id="KW-0456">Lyase</keyword>
<dbReference type="InterPro" id="IPR013785">
    <property type="entry name" value="Aldolase_TIM"/>
</dbReference>
<dbReference type="Gene3D" id="3.20.20.70">
    <property type="entry name" value="Aldolase class I"/>
    <property type="match status" value="1"/>
</dbReference>
<evidence type="ECO:0000256" key="4">
    <source>
        <dbReference type="ARBA" id="ARBA00022975"/>
    </source>
</evidence>
<dbReference type="InterPro" id="IPR014732">
    <property type="entry name" value="OMPdecase"/>
</dbReference>
<keyword evidence="4 7" id="KW-0665">Pyrimidine biosynthesis</keyword>
<feature type="binding site" evidence="7 9">
    <location>
        <position position="15"/>
    </location>
    <ligand>
        <name>substrate</name>
    </ligand>
</feature>
<dbReference type="HAMAP" id="MF_01200_B">
    <property type="entry name" value="OMPdecase_type1_B"/>
    <property type="match status" value="1"/>
</dbReference>
<feature type="binding site" evidence="7 9">
    <location>
        <position position="214"/>
    </location>
    <ligand>
        <name>substrate</name>
    </ligand>
</feature>
<dbReference type="InterPro" id="IPR018089">
    <property type="entry name" value="OMPdecase_AS"/>
</dbReference>
<evidence type="ECO:0000256" key="7">
    <source>
        <dbReference type="HAMAP-Rule" id="MF_01200"/>
    </source>
</evidence>
<feature type="binding site" evidence="7 9">
    <location>
        <position position="193"/>
    </location>
    <ligand>
        <name>substrate</name>
    </ligand>
</feature>
<feature type="binding site" evidence="7 9">
    <location>
        <position position="123"/>
    </location>
    <ligand>
        <name>substrate</name>
    </ligand>
</feature>
<dbReference type="InterPro" id="IPR047596">
    <property type="entry name" value="OMPdecase_bac"/>
</dbReference>
<reference evidence="12" key="1">
    <citation type="submission" date="2021-03" db="EMBL/GenBank/DDBJ databases">
        <authorList>
            <person name="So Y."/>
        </authorList>
    </citation>
    <scope>NUCLEOTIDE SEQUENCE</scope>
    <source>
        <strain evidence="12">SG15</strain>
    </source>
</reference>
<evidence type="ECO:0000256" key="5">
    <source>
        <dbReference type="ARBA" id="ARBA00023239"/>
    </source>
</evidence>
<gene>
    <name evidence="7 12" type="primary">pyrF</name>
    <name evidence="12" type="ORF">J5Y10_13720</name>
</gene>
<feature type="active site" description="For OMPdecase activity" evidence="8">
    <location>
        <position position="65"/>
    </location>
</feature>
<dbReference type="GO" id="GO:0006207">
    <property type="term" value="P:'de novo' pyrimidine nucleobase biosynthetic process"/>
    <property type="evidence" value="ECO:0007669"/>
    <property type="project" value="InterPro"/>
</dbReference>
<dbReference type="NCBIfam" id="TIGR01740">
    <property type="entry name" value="pyrF"/>
    <property type="match status" value="1"/>
</dbReference>
<evidence type="ECO:0000313" key="13">
    <source>
        <dbReference type="Proteomes" id="UP000677537"/>
    </source>
</evidence>
<feature type="active site" description="For OMPdecase activity" evidence="8">
    <location>
        <position position="68"/>
    </location>
</feature>
<evidence type="ECO:0000256" key="2">
    <source>
        <dbReference type="ARBA" id="ARBA00004861"/>
    </source>
</evidence>
<dbReference type="SUPFAM" id="SSF51366">
    <property type="entry name" value="Ribulose-phoshate binding barrel"/>
    <property type="match status" value="1"/>
</dbReference>
<dbReference type="NCBIfam" id="NF001273">
    <property type="entry name" value="PRK00230.1"/>
    <property type="match status" value="1"/>
</dbReference>
<evidence type="ECO:0000256" key="9">
    <source>
        <dbReference type="PIRSR" id="PIRSR614732-2"/>
    </source>
</evidence>
<dbReference type="Proteomes" id="UP000677537">
    <property type="component" value="Unassembled WGS sequence"/>
</dbReference>
<feature type="binding site" evidence="7 9">
    <location>
        <position position="184"/>
    </location>
    <ligand>
        <name>substrate</name>
    </ligand>
</feature>
<dbReference type="Pfam" id="PF00215">
    <property type="entry name" value="OMPdecase"/>
    <property type="match status" value="1"/>
</dbReference>
<feature type="binding site" evidence="7 9">
    <location>
        <position position="37"/>
    </location>
    <ligand>
        <name>substrate</name>
    </ligand>
</feature>